<dbReference type="STRING" id="3088.A0A383WK75"/>
<evidence type="ECO:0000313" key="3">
    <source>
        <dbReference type="Proteomes" id="UP000256970"/>
    </source>
</evidence>
<name>A0A383WK75_TETOB</name>
<evidence type="ECO:0000256" key="1">
    <source>
        <dbReference type="SAM" id="Coils"/>
    </source>
</evidence>
<organism evidence="2 3">
    <name type="scientific">Tetradesmus obliquus</name>
    <name type="common">Green alga</name>
    <name type="synonym">Acutodesmus obliquus</name>
    <dbReference type="NCBI Taxonomy" id="3088"/>
    <lineage>
        <taxon>Eukaryota</taxon>
        <taxon>Viridiplantae</taxon>
        <taxon>Chlorophyta</taxon>
        <taxon>core chlorophytes</taxon>
        <taxon>Chlorophyceae</taxon>
        <taxon>CS clade</taxon>
        <taxon>Sphaeropleales</taxon>
        <taxon>Scenedesmaceae</taxon>
        <taxon>Tetradesmus</taxon>
    </lineage>
</organism>
<dbReference type="PANTHER" id="PTHR21586">
    <property type="entry name" value="TIPA"/>
    <property type="match status" value="1"/>
</dbReference>
<accession>A0A383WK75</accession>
<proteinExistence type="predicted"/>
<dbReference type="EMBL" id="FNXT01001296">
    <property type="protein sequence ID" value="SZX77857.1"/>
    <property type="molecule type" value="Genomic_DNA"/>
</dbReference>
<dbReference type="AlphaFoldDB" id="A0A383WK75"/>
<gene>
    <name evidence="2" type="ORF">BQ4739_LOCUS18196</name>
</gene>
<reference evidence="2 3" key="1">
    <citation type="submission" date="2016-10" db="EMBL/GenBank/DDBJ databases">
        <authorList>
            <person name="Cai Z."/>
        </authorList>
    </citation>
    <scope>NUCLEOTIDE SEQUENCE [LARGE SCALE GENOMIC DNA]</scope>
</reference>
<dbReference type="InterPro" id="IPR036457">
    <property type="entry name" value="PPM-type-like_dom_sf"/>
</dbReference>
<evidence type="ECO:0000313" key="2">
    <source>
        <dbReference type="EMBL" id="SZX77857.1"/>
    </source>
</evidence>
<dbReference type="InterPro" id="IPR053287">
    <property type="entry name" value="PP2C-like_domain"/>
</dbReference>
<dbReference type="Gene3D" id="3.60.40.10">
    <property type="entry name" value="PPM-type phosphatase domain"/>
    <property type="match status" value="1"/>
</dbReference>
<protein>
    <submittedName>
        <fullName evidence="2">Uncharacterized protein</fullName>
    </submittedName>
</protein>
<dbReference type="Proteomes" id="UP000256970">
    <property type="component" value="Unassembled WGS sequence"/>
</dbReference>
<feature type="coiled-coil region" evidence="1">
    <location>
        <begin position="381"/>
        <end position="415"/>
    </location>
</feature>
<dbReference type="PANTHER" id="PTHR21586:SF0">
    <property type="entry name" value="PP2C-LIKE DOMAIN-CONTAINING PROTEIN CG9801"/>
    <property type="match status" value="1"/>
</dbReference>
<sequence length="492" mass="52237">MAGLVDLLQSLCGGQQPNRIAVTRPGLVEAVPDLRLSLLAPQAQVLSAATGPDGGAAALKRKLAELDVPWQQQEHQQQQQRQQDLQQQQACGSAISLYDRDAATGRRNGEPIADCYGILSYRGAAVMALADGVNWGERPRAAARGAVHGFLAHVHQELAVKQGGKAISSDAAFAILQGAVQAAQAQVLAADGTLTTLVGAVVLQQRMRSGKHCCLSVVIGDSPSYVWRAAAREVEELNYQPPLHGFHRDPRICPGCLGYALGDAPDLSNISYSVTSLDKGDVVFLASDGIADNFDPVVRKQASSRAIGEGSSRQPGVNALSPAKCHNIALVDMAGVLKEACRKLQQGRRSLSGSSKQRQVVQEHLQAAAGCGEQQAAQQQLQQQREATAYVQQQLQQLEQQAAGLTQKQQQQQQQQRNISPPLLEGVDGRCLTAQGAVHALLSFVERGTAAQRQVLEQASADGGKGPEELGDLIANLPGKMDHASVVAYKVG</sequence>
<keyword evidence="3" id="KW-1185">Reference proteome</keyword>
<keyword evidence="1" id="KW-0175">Coiled coil</keyword>
<dbReference type="SUPFAM" id="SSF81606">
    <property type="entry name" value="PP2C-like"/>
    <property type="match status" value="1"/>
</dbReference>